<dbReference type="EMBL" id="JANBPW010000033">
    <property type="protein sequence ID" value="KAJ1951272.1"/>
    <property type="molecule type" value="Genomic_DNA"/>
</dbReference>
<evidence type="ECO:0000313" key="2">
    <source>
        <dbReference type="Proteomes" id="UP001150603"/>
    </source>
</evidence>
<keyword evidence="2" id="KW-1185">Reference proteome</keyword>
<dbReference type="Proteomes" id="UP001150603">
    <property type="component" value="Unassembled WGS sequence"/>
</dbReference>
<reference evidence="1" key="1">
    <citation type="submission" date="2022-07" db="EMBL/GenBank/DDBJ databases">
        <title>Phylogenomic reconstructions and comparative analyses of Kickxellomycotina fungi.</title>
        <authorList>
            <person name="Reynolds N.K."/>
            <person name="Stajich J.E."/>
            <person name="Barry K."/>
            <person name="Grigoriev I.V."/>
            <person name="Crous P."/>
            <person name="Smith M.E."/>
        </authorList>
    </citation>
    <scope>NUCLEOTIDE SEQUENCE</scope>
    <source>
        <strain evidence="1">NRRL 5244</strain>
    </source>
</reference>
<protein>
    <submittedName>
        <fullName evidence="1">Uncharacterized protein</fullName>
    </submittedName>
</protein>
<sequence length="160" mass="17922">MLCARHTLLLDYILKDIGSSVLYKYTAKGRPMVTSAPVGKNPIEASYRIRMNKGSSMRDLSRRYESSMCQEAVKHISDEVERIQRYFGDVCVIRWSCNPRQRNSILFQVANNESSSYLAGAYISTSGQKLSVILLDSMANINNTTLNAAMLPFVASGRNL</sequence>
<evidence type="ECO:0000313" key="1">
    <source>
        <dbReference type="EMBL" id="KAJ1951272.1"/>
    </source>
</evidence>
<name>A0ACC1JHL7_9FUNG</name>
<gene>
    <name evidence="1" type="ORF">FBU59_000255</name>
</gene>
<proteinExistence type="predicted"/>
<organism evidence="1 2">
    <name type="scientific">Linderina macrospora</name>
    <dbReference type="NCBI Taxonomy" id="4868"/>
    <lineage>
        <taxon>Eukaryota</taxon>
        <taxon>Fungi</taxon>
        <taxon>Fungi incertae sedis</taxon>
        <taxon>Zoopagomycota</taxon>
        <taxon>Kickxellomycotina</taxon>
        <taxon>Kickxellomycetes</taxon>
        <taxon>Kickxellales</taxon>
        <taxon>Kickxellaceae</taxon>
        <taxon>Linderina</taxon>
    </lineage>
</organism>
<comment type="caution">
    <text evidence="1">The sequence shown here is derived from an EMBL/GenBank/DDBJ whole genome shotgun (WGS) entry which is preliminary data.</text>
</comment>
<accession>A0ACC1JHL7</accession>